<comment type="caution">
    <text evidence="1">The sequence shown here is derived from an EMBL/GenBank/DDBJ whole genome shotgun (WGS) entry which is preliminary data.</text>
</comment>
<evidence type="ECO:0000313" key="2">
    <source>
        <dbReference type="Proteomes" id="UP000190648"/>
    </source>
</evidence>
<dbReference type="EMBL" id="LSYS01005497">
    <property type="protein sequence ID" value="OPJ77184.1"/>
    <property type="molecule type" value="Genomic_DNA"/>
</dbReference>
<accession>A0A1V4JYG9</accession>
<dbReference type="Proteomes" id="UP000190648">
    <property type="component" value="Unassembled WGS sequence"/>
</dbReference>
<dbReference type="AlphaFoldDB" id="A0A1V4JYG9"/>
<reference evidence="1 2" key="1">
    <citation type="submission" date="2016-02" db="EMBL/GenBank/DDBJ databases">
        <title>Band-tailed pigeon sequencing and assembly.</title>
        <authorList>
            <person name="Soares A.E."/>
            <person name="Novak B.J."/>
            <person name="Rice E.S."/>
            <person name="O'Connell B."/>
            <person name="Chang D."/>
            <person name="Weber S."/>
            <person name="Shapiro B."/>
        </authorList>
    </citation>
    <scope>NUCLEOTIDE SEQUENCE [LARGE SCALE GENOMIC DNA]</scope>
    <source>
        <strain evidence="1">BTP2013</strain>
        <tissue evidence="1">Blood</tissue>
    </source>
</reference>
<protein>
    <submittedName>
        <fullName evidence="1">Uncharacterized protein</fullName>
    </submittedName>
</protein>
<evidence type="ECO:0000313" key="1">
    <source>
        <dbReference type="EMBL" id="OPJ77184.1"/>
    </source>
</evidence>
<sequence>MTVGLLVHWKSLAAQFVHLNIVSKGEAITKEQLKYVPGRRKKSLKWKLDLSAKGYARIHDHQMSKNY</sequence>
<gene>
    <name evidence="1" type="ORF">AV530_007571</name>
</gene>
<name>A0A1V4JYG9_PATFA</name>
<proteinExistence type="predicted"/>
<keyword evidence="2" id="KW-1185">Reference proteome</keyword>
<organism evidence="1 2">
    <name type="scientific">Patagioenas fasciata monilis</name>
    <dbReference type="NCBI Taxonomy" id="372326"/>
    <lineage>
        <taxon>Eukaryota</taxon>
        <taxon>Metazoa</taxon>
        <taxon>Chordata</taxon>
        <taxon>Craniata</taxon>
        <taxon>Vertebrata</taxon>
        <taxon>Euteleostomi</taxon>
        <taxon>Archelosauria</taxon>
        <taxon>Archosauria</taxon>
        <taxon>Dinosauria</taxon>
        <taxon>Saurischia</taxon>
        <taxon>Theropoda</taxon>
        <taxon>Coelurosauria</taxon>
        <taxon>Aves</taxon>
        <taxon>Neognathae</taxon>
        <taxon>Neoaves</taxon>
        <taxon>Columbimorphae</taxon>
        <taxon>Columbiformes</taxon>
        <taxon>Columbidae</taxon>
        <taxon>Patagioenas</taxon>
    </lineage>
</organism>